<keyword evidence="1" id="KW-0812">Transmembrane</keyword>
<keyword evidence="1" id="KW-0472">Membrane</keyword>
<dbReference type="RefSeq" id="WP_187282052.1">
    <property type="nucleotide sequence ID" value="NZ_CP120983.1"/>
</dbReference>
<dbReference type="Proteomes" id="UP001224433">
    <property type="component" value="Chromosome"/>
</dbReference>
<evidence type="ECO:0000313" key="2">
    <source>
        <dbReference type="EMBL" id="WLQ62079.1"/>
    </source>
</evidence>
<proteinExistence type="predicted"/>
<sequence>MGWTILLIGVLSMVGVVVLALFDRPEAAAALGSTAAAVCTVGGSLAMHRR</sequence>
<gene>
    <name evidence="2" type="ORF">P8A20_00060</name>
    <name evidence="3" type="ORF">P8A20_37045</name>
</gene>
<evidence type="ECO:0000256" key="1">
    <source>
        <dbReference type="SAM" id="Phobius"/>
    </source>
</evidence>
<accession>A0ABY9J5E9</accession>
<reference evidence="2 4" key="1">
    <citation type="submission" date="2023-03" db="EMBL/GenBank/DDBJ databases">
        <title>Isolation and description of six Streptomyces strains from soil environments, able to metabolize different microbial glucans.</title>
        <authorList>
            <person name="Widen T."/>
            <person name="Larsbrink J."/>
        </authorList>
    </citation>
    <scope>NUCLEOTIDE SEQUENCE [LARGE SCALE GENOMIC DNA]</scope>
    <source>
        <strain evidence="2 4">Alt3</strain>
    </source>
</reference>
<keyword evidence="4" id="KW-1185">Reference proteome</keyword>
<feature type="transmembrane region" description="Helical" evidence="1">
    <location>
        <begin position="28"/>
        <end position="47"/>
    </location>
</feature>
<dbReference type="EMBL" id="CP120983">
    <property type="protein sequence ID" value="WLQ62079.1"/>
    <property type="molecule type" value="Genomic_DNA"/>
</dbReference>
<dbReference type="EMBL" id="CP120983">
    <property type="protein sequence ID" value="WLQ68796.1"/>
    <property type="molecule type" value="Genomic_DNA"/>
</dbReference>
<organism evidence="2 4">
    <name type="scientific">Streptomyces glycanivorans</name>
    <dbReference type="NCBI Taxonomy" id="3033808"/>
    <lineage>
        <taxon>Bacteria</taxon>
        <taxon>Bacillati</taxon>
        <taxon>Actinomycetota</taxon>
        <taxon>Actinomycetes</taxon>
        <taxon>Kitasatosporales</taxon>
        <taxon>Streptomycetaceae</taxon>
        <taxon>Streptomyces</taxon>
    </lineage>
</organism>
<keyword evidence="1" id="KW-1133">Transmembrane helix</keyword>
<evidence type="ECO:0000313" key="4">
    <source>
        <dbReference type="Proteomes" id="UP001224433"/>
    </source>
</evidence>
<feature type="transmembrane region" description="Helical" evidence="1">
    <location>
        <begin position="5"/>
        <end position="22"/>
    </location>
</feature>
<name>A0ABY9J5E9_9ACTN</name>
<evidence type="ECO:0000313" key="3">
    <source>
        <dbReference type="EMBL" id="WLQ68796.1"/>
    </source>
</evidence>
<protein>
    <submittedName>
        <fullName evidence="2">Uncharacterized protein</fullName>
    </submittedName>
</protein>